<reference evidence="1" key="1">
    <citation type="submission" date="2013-12" db="EMBL/GenBank/DDBJ databases">
        <authorList>
            <person name="Omoto C.K."/>
            <person name="Sibley D."/>
            <person name="Venepally P."/>
            <person name="Hadjithomas M."/>
            <person name="Karamycheva S."/>
            <person name="Brunk B."/>
            <person name="Roos D."/>
            <person name="Caler E."/>
            <person name="Lorenzi H."/>
        </authorList>
    </citation>
    <scope>NUCLEOTIDE SEQUENCE</scope>
</reference>
<proteinExistence type="predicted"/>
<dbReference type="EMBL" id="AFNH02000534">
    <property type="protein sequence ID" value="EZG67156.1"/>
    <property type="molecule type" value="Genomic_DNA"/>
</dbReference>
<dbReference type="AlphaFoldDB" id="A0A023B7C0"/>
<evidence type="ECO:0000313" key="2">
    <source>
        <dbReference type="Proteomes" id="UP000019763"/>
    </source>
</evidence>
<comment type="caution">
    <text evidence="1">The sequence shown here is derived from an EMBL/GenBank/DDBJ whole genome shotgun (WGS) entry which is preliminary data.</text>
</comment>
<protein>
    <submittedName>
        <fullName evidence="1">Uncharacterized protein</fullName>
    </submittedName>
</protein>
<dbReference type="VEuPathDB" id="CryptoDB:GNI_071200"/>
<dbReference type="RefSeq" id="XP_011130325.1">
    <property type="nucleotide sequence ID" value="XM_011132023.1"/>
</dbReference>
<organism evidence="1 2">
    <name type="scientific">Gregarina niphandrodes</name>
    <name type="common">Septate eugregarine</name>
    <dbReference type="NCBI Taxonomy" id="110365"/>
    <lineage>
        <taxon>Eukaryota</taxon>
        <taxon>Sar</taxon>
        <taxon>Alveolata</taxon>
        <taxon>Apicomplexa</taxon>
        <taxon>Conoidasida</taxon>
        <taxon>Gregarinasina</taxon>
        <taxon>Eugregarinorida</taxon>
        <taxon>Gregarinidae</taxon>
        <taxon>Gregarina</taxon>
    </lineage>
</organism>
<name>A0A023B7C0_GRENI</name>
<dbReference type="Proteomes" id="UP000019763">
    <property type="component" value="Unassembled WGS sequence"/>
</dbReference>
<accession>A0A023B7C0</accession>
<dbReference type="GeneID" id="22912610"/>
<keyword evidence="2" id="KW-1185">Reference proteome</keyword>
<sequence>MRFLTRDAKDISVGAGLLAHVVWPVSFNGDWLDVTELADPEAIWWCNMRGGVFSSILPEGAVNRQGEMDALVSALQILHDLPNARVRPCEEVMCSHNTDHETLRRAQHRATRSLSRNSWARGALLISIASFLHGVKNMFTSNPQSVSKAMQKKIIHWWAKHSPVLVNVNPAGLHCPMPIFPALRGLNVLTHQFDCLFEARLQTDTELERDVVTMPACRDALPETCEEQGEK</sequence>
<evidence type="ECO:0000313" key="1">
    <source>
        <dbReference type="EMBL" id="EZG67156.1"/>
    </source>
</evidence>
<gene>
    <name evidence="1" type="ORF">GNI_071200</name>
</gene>